<reference evidence="2 3" key="1">
    <citation type="submission" date="2024-02" db="EMBL/GenBank/DDBJ databases">
        <authorList>
            <person name="Chen Y."/>
            <person name="Shah S."/>
            <person name="Dougan E. K."/>
            <person name="Thang M."/>
            <person name="Chan C."/>
        </authorList>
    </citation>
    <scope>NUCLEOTIDE SEQUENCE [LARGE SCALE GENOMIC DNA]</scope>
</reference>
<keyword evidence="1" id="KW-0677">Repeat</keyword>
<dbReference type="PANTHER" id="PTHR47936:SF1">
    <property type="entry name" value="PENTATRICOPEPTIDE REPEAT-CONTAINING PROTEIN GUN1, CHLOROPLASTIC"/>
    <property type="match status" value="1"/>
</dbReference>
<comment type="caution">
    <text evidence="2">The sequence shown here is derived from an EMBL/GenBank/DDBJ whole genome shotgun (WGS) entry which is preliminary data.</text>
</comment>
<evidence type="ECO:0000313" key="3">
    <source>
        <dbReference type="Proteomes" id="UP001642464"/>
    </source>
</evidence>
<dbReference type="InterPro" id="IPR011990">
    <property type="entry name" value="TPR-like_helical_dom_sf"/>
</dbReference>
<organism evidence="2 3">
    <name type="scientific">Durusdinium trenchii</name>
    <dbReference type="NCBI Taxonomy" id="1381693"/>
    <lineage>
        <taxon>Eukaryota</taxon>
        <taxon>Sar</taxon>
        <taxon>Alveolata</taxon>
        <taxon>Dinophyceae</taxon>
        <taxon>Suessiales</taxon>
        <taxon>Symbiodiniaceae</taxon>
        <taxon>Durusdinium</taxon>
    </lineage>
</organism>
<name>A0ABP0NLJ5_9DINO</name>
<protein>
    <submittedName>
        <fullName evidence="2">Mitochondrial</fullName>
    </submittedName>
</protein>
<dbReference type="EMBL" id="CAXAMM010028891">
    <property type="protein sequence ID" value="CAK9063722.1"/>
    <property type="molecule type" value="Genomic_DNA"/>
</dbReference>
<sequence length="189" mass="20706">MLAQMEKVQLKANNIVCNSMLSTCAQSRQWQLALWLLSSFPKADVVSFNSTISACRGRTSIAMELLAAMEGRALQPSLVTLNSSICACSASDWPLALELLWQTKEVTSQRADDVTFSAVMSTCDRGSHWPRALEIFKVAPQEAAAGQMEFDEDWSPVPLPSPHVPKELNGNWHWNCSSAVPSLEAVALP</sequence>
<evidence type="ECO:0000256" key="1">
    <source>
        <dbReference type="ARBA" id="ARBA00022737"/>
    </source>
</evidence>
<keyword evidence="3" id="KW-1185">Reference proteome</keyword>
<evidence type="ECO:0000313" key="2">
    <source>
        <dbReference type="EMBL" id="CAK9063722.1"/>
    </source>
</evidence>
<accession>A0ABP0NLJ5</accession>
<dbReference type="PANTHER" id="PTHR47936">
    <property type="entry name" value="PPR_LONG DOMAIN-CONTAINING PROTEIN"/>
    <property type="match status" value="1"/>
</dbReference>
<dbReference type="Proteomes" id="UP001642464">
    <property type="component" value="Unassembled WGS sequence"/>
</dbReference>
<gene>
    <name evidence="2" type="ORF">SCF082_LOCUS32958</name>
</gene>
<dbReference type="Pfam" id="PF13812">
    <property type="entry name" value="PPR_3"/>
    <property type="match status" value="1"/>
</dbReference>
<dbReference type="InterPro" id="IPR002885">
    <property type="entry name" value="PPR_rpt"/>
</dbReference>
<dbReference type="Gene3D" id="1.25.40.10">
    <property type="entry name" value="Tetratricopeptide repeat domain"/>
    <property type="match status" value="1"/>
</dbReference>
<proteinExistence type="predicted"/>